<gene>
    <name evidence="7" type="primary">murE</name>
    <name evidence="12" type="ORF">ACFSW7_10255</name>
</gene>
<dbReference type="Gene3D" id="3.90.190.20">
    <property type="entry name" value="Mur ligase, C-terminal domain"/>
    <property type="match status" value="1"/>
</dbReference>
<feature type="domain" description="Mur ligase N-terminal catalytic" evidence="9">
    <location>
        <begin position="39"/>
        <end position="113"/>
    </location>
</feature>
<evidence type="ECO:0000256" key="3">
    <source>
        <dbReference type="ARBA" id="ARBA00022960"/>
    </source>
</evidence>
<dbReference type="InterPro" id="IPR036615">
    <property type="entry name" value="Mur_ligase_C_dom_sf"/>
</dbReference>
<feature type="modified residue" description="N6-carboxylysine" evidence="7">
    <location>
        <position position="242"/>
    </location>
</feature>
<dbReference type="Gene3D" id="3.40.1190.10">
    <property type="entry name" value="Mur-like, catalytic domain"/>
    <property type="match status" value="1"/>
</dbReference>
<evidence type="ECO:0000256" key="1">
    <source>
        <dbReference type="ARBA" id="ARBA00005898"/>
    </source>
</evidence>
<dbReference type="HAMAP" id="MF_00208">
    <property type="entry name" value="MurE"/>
    <property type="match status" value="1"/>
</dbReference>
<keyword evidence="2 7" id="KW-0132">Cell division</keyword>
<evidence type="ECO:0000259" key="11">
    <source>
        <dbReference type="Pfam" id="PF08245"/>
    </source>
</evidence>
<dbReference type="InterPro" id="IPR000713">
    <property type="entry name" value="Mur_ligase_N"/>
</dbReference>
<dbReference type="EC" id="6.3.2.-" evidence="7"/>
<feature type="binding site" evidence="7">
    <location>
        <position position="202"/>
    </location>
    <ligand>
        <name>UDP-N-acetyl-alpha-D-muramoyl-L-alanyl-D-glutamate</name>
        <dbReference type="ChEBI" id="CHEBI:83900"/>
    </ligand>
</feature>
<keyword evidence="4 7" id="KW-0573">Peptidoglycan synthesis</keyword>
<dbReference type="InterPro" id="IPR036565">
    <property type="entry name" value="Mur-like_cat_sf"/>
</dbReference>
<protein>
    <recommendedName>
        <fullName evidence="7">UDP-N-acetylmuramyl-tripeptide synthetase</fullName>
        <ecNumber evidence="7">6.3.2.-</ecNumber>
    </recommendedName>
    <alternativeName>
        <fullName evidence="7">UDP-MurNAc-tripeptide synthetase</fullName>
    </alternativeName>
</protein>
<dbReference type="RefSeq" id="WP_019619113.1">
    <property type="nucleotide sequence ID" value="NZ_JBHUNE010000007.1"/>
</dbReference>
<dbReference type="InterPro" id="IPR005761">
    <property type="entry name" value="UDP-N-AcMur-Glu-dNH2Pim_ligase"/>
</dbReference>
<keyword evidence="3 7" id="KW-0133">Cell shape</keyword>
<dbReference type="PANTHER" id="PTHR23135">
    <property type="entry name" value="MUR LIGASE FAMILY MEMBER"/>
    <property type="match status" value="1"/>
</dbReference>
<comment type="similarity">
    <text evidence="1 7">Belongs to the MurCDEF family. MurE subfamily.</text>
</comment>
<organism evidence="12 13">
    <name type="scientific">Gulosibacter faecalis</name>
    <dbReference type="NCBI Taxonomy" id="272240"/>
    <lineage>
        <taxon>Bacteria</taxon>
        <taxon>Bacillati</taxon>
        <taxon>Actinomycetota</taxon>
        <taxon>Actinomycetes</taxon>
        <taxon>Micrococcales</taxon>
        <taxon>Microbacteriaceae</taxon>
        <taxon>Gulosibacter</taxon>
    </lineage>
</organism>
<dbReference type="InterPro" id="IPR035911">
    <property type="entry name" value="MurE/MurF_N"/>
</dbReference>
<comment type="function">
    <text evidence="7">Catalyzes the addition of an amino acid to the nucleotide precursor UDP-N-acetylmuramoyl-L-alanyl-D-glutamate (UMAG) in the biosynthesis of bacterial cell-wall peptidoglycan.</text>
</comment>
<keyword evidence="7 12" id="KW-0436">Ligase</keyword>
<evidence type="ECO:0000259" key="10">
    <source>
        <dbReference type="Pfam" id="PF02875"/>
    </source>
</evidence>
<keyword evidence="7" id="KW-0067">ATP-binding</keyword>
<evidence type="ECO:0000256" key="5">
    <source>
        <dbReference type="ARBA" id="ARBA00023306"/>
    </source>
</evidence>
<feature type="binding site" evidence="7">
    <location>
        <begin position="129"/>
        <end position="135"/>
    </location>
    <ligand>
        <name>ATP</name>
        <dbReference type="ChEBI" id="CHEBI:30616"/>
    </ligand>
</feature>
<dbReference type="Gene3D" id="3.40.1390.10">
    <property type="entry name" value="MurE/MurF, N-terminal domain"/>
    <property type="match status" value="1"/>
</dbReference>
<dbReference type="InterPro" id="IPR004101">
    <property type="entry name" value="Mur_ligase_C"/>
</dbReference>
<comment type="caution">
    <text evidence="7">Lacks conserved residue(s) required for the propagation of feature annotation.</text>
</comment>
<feature type="binding site" evidence="7">
    <location>
        <position position="210"/>
    </location>
    <ligand>
        <name>UDP-N-acetyl-alpha-D-muramoyl-L-alanyl-D-glutamate</name>
        <dbReference type="ChEBI" id="CHEBI:83900"/>
    </ligand>
</feature>
<evidence type="ECO:0000259" key="9">
    <source>
        <dbReference type="Pfam" id="PF01225"/>
    </source>
</evidence>
<keyword evidence="13" id="KW-1185">Reference proteome</keyword>
<dbReference type="Pfam" id="PF08245">
    <property type="entry name" value="Mur_ligase_M"/>
    <property type="match status" value="1"/>
</dbReference>
<dbReference type="NCBIfam" id="TIGR01085">
    <property type="entry name" value="murE"/>
    <property type="match status" value="1"/>
</dbReference>
<keyword evidence="5 7" id="KW-0131">Cell cycle</keyword>
<keyword evidence="7" id="KW-0547">Nucleotide-binding</keyword>
<comment type="subcellular location">
    <subcellularLocation>
        <location evidence="7 8">Cytoplasm</location>
    </subcellularLocation>
</comment>
<comment type="cofactor">
    <cofactor evidence="7">
        <name>Mg(2+)</name>
        <dbReference type="ChEBI" id="CHEBI:18420"/>
    </cofactor>
</comment>
<dbReference type="Pfam" id="PF02875">
    <property type="entry name" value="Mur_ligase_C"/>
    <property type="match status" value="1"/>
</dbReference>
<keyword evidence="7" id="KW-0460">Magnesium</keyword>
<feature type="binding site" evidence="7">
    <location>
        <begin position="175"/>
        <end position="176"/>
    </location>
    <ligand>
        <name>UDP-N-acetyl-alpha-D-muramoyl-L-alanyl-D-glutamate</name>
        <dbReference type="ChEBI" id="CHEBI:83900"/>
    </ligand>
</feature>
<dbReference type="GO" id="GO:0008765">
    <property type="term" value="F:UDP-N-acetylmuramoylalanyl-D-glutamate-2,6-diaminopimelate ligase activity"/>
    <property type="evidence" value="ECO:0007669"/>
    <property type="project" value="UniProtKB-EC"/>
</dbReference>
<comment type="PTM">
    <text evidence="7">Carboxylation is probably crucial for Mg(2+) binding and, consequently, for the gamma-phosphate positioning of ATP.</text>
</comment>
<feature type="domain" description="Mur ligase C-terminal" evidence="10">
    <location>
        <begin position="359"/>
        <end position="488"/>
    </location>
</feature>
<reference evidence="13" key="1">
    <citation type="journal article" date="2019" name="Int. J. Syst. Evol. Microbiol.">
        <title>The Global Catalogue of Microorganisms (GCM) 10K type strain sequencing project: providing services to taxonomists for standard genome sequencing and annotation.</title>
        <authorList>
            <consortium name="The Broad Institute Genomics Platform"/>
            <consortium name="The Broad Institute Genome Sequencing Center for Infectious Disease"/>
            <person name="Wu L."/>
            <person name="Ma J."/>
        </authorList>
    </citation>
    <scope>NUCLEOTIDE SEQUENCE [LARGE SCALE GENOMIC DNA]</scope>
    <source>
        <strain evidence="13">TISTR 1514</strain>
    </source>
</reference>
<dbReference type="SUPFAM" id="SSF53244">
    <property type="entry name" value="MurD-like peptide ligases, peptide-binding domain"/>
    <property type="match status" value="1"/>
</dbReference>
<name>A0ABW5UZ05_9MICO</name>
<dbReference type="EMBL" id="JBHUNE010000007">
    <property type="protein sequence ID" value="MFD2758756.1"/>
    <property type="molecule type" value="Genomic_DNA"/>
</dbReference>
<evidence type="ECO:0000313" key="13">
    <source>
        <dbReference type="Proteomes" id="UP001597492"/>
    </source>
</evidence>
<feature type="binding site" evidence="7">
    <location>
        <position position="46"/>
    </location>
    <ligand>
        <name>UDP-N-acetyl-alpha-D-muramoyl-L-alanyl-D-glutamate</name>
        <dbReference type="ChEBI" id="CHEBI:83900"/>
    </ligand>
</feature>
<evidence type="ECO:0000313" key="12">
    <source>
        <dbReference type="EMBL" id="MFD2758756.1"/>
    </source>
</evidence>
<evidence type="ECO:0000256" key="6">
    <source>
        <dbReference type="ARBA" id="ARBA00023316"/>
    </source>
</evidence>
<dbReference type="Proteomes" id="UP001597492">
    <property type="component" value="Unassembled WGS sequence"/>
</dbReference>
<proteinExistence type="inferred from homology"/>
<feature type="domain" description="Mur ligase central" evidence="11">
    <location>
        <begin position="127"/>
        <end position="332"/>
    </location>
</feature>
<dbReference type="SUPFAM" id="SSF53623">
    <property type="entry name" value="MurD-like peptide ligases, catalytic domain"/>
    <property type="match status" value="1"/>
</dbReference>
<evidence type="ECO:0000256" key="8">
    <source>
        <dbReference type="RuleBase" id="RU004135"/>
    </source>
</evidence>
<dbReference type="Pfam" id="PF01225">
    <property type="entry name" value="Mur_ligase"/>
    <property type="match status" value="1"/>
</dbReference>
<dbReference type="InterPro" id="IPR013221">
    <property type="entry name" value="Mur_ligase_cen"/>
</dbReference>
<comment type="caution">
    <text evidence="12">The sequence shown here is derived from an EMBL/GenBank/DDBJ whole genome shotgun (WGS) entry which is preliminary data.</text>
</comment>
<comment type="pathway">
    <text evidence="7 8">Cell wall biogenesis; peptidoglycan biosynthesis.</text>
</comment>
<keyword evidence="6 7" id="KW-0961">Cell wall biogenesis/degradation</keyword>
<evidence type="ECO:0000256" key="7">
    <source>
        <dbReference type="HAMAP-Rule" id="MF_00208"/>
    </source>
</evidence>
<dbReference type="SUPFAM" id="SSF63418">
    <property type="entry name" value="MurE/MurF N-terminal domain"/>
    <property type="match status" value="1"/>
</dbReference>
<evidence type="ECO:0000256" key="2">
    <source>
        <dbReference type="ARBA" id="ARBA00022618"/>
    </source>
</evidence>
<keyword evidence="7" id="KW-0963">Cytoplasm</keyword>
<evidence type="ECO:0000256" key="4">
    <source>
        <dbReference type="ARBA" id="ARBA00022984"/>
    </source>
</evidence>
<sequence length="519" mass="55385">MSYNPARPEGLPSTRLDAIAEHVSATLAATAAASPEAEVNGVSSSTNTVTAGTLFVAIPGARTHGAKFAERAAEAGATAILTDPTGVELAEAANLPILVHPDPRGVLGEVASLVYRTERSNPVLVGVTGTNGKTTTAYVTDALLRALGVRSGLSGTVERRIGDESITTRDSGRLTTPEADDLHALSAAFRLAGVEAAVIEVSAQAITHRRIAGLFFDTAIFTNFAQDHLDDYGTMEQYFAAKLALFTPDRVGRGVTLVDDEWGARLAREAEVPVTTLSTDARTEADWHVTTREVDLDRTEFTLTAPDGRDLTSWVNQPGAFVAVDVALAVVALVDAGFEFDRFLTALDSERGLEFALPGRLDPVNPGGDGPRVYVDYGHTPASFAAVLTTLRQFTKGRLFMVFGADGDRDQTKRPDMARSAAIADVVVVTDYNPRFEDPAAIRKTLVDTLHTEFPDREVYEIGDSAEGIRKAVSLATPDDIIFVGGHGHRQDVEVRGALVPYSVKDAVRDALRAEGWSA</sequence>
<accession>A0ABW5UZ05</accession>
<dbReference type="PANTHER" id="PTHR23135:SF4">
    <property type="entry name" value="UDP-N-ACETYLMURAMOYL-L-ALANYL-D-GLUTAMATE--2,6-DIAMINOPIMELATE LIGASE MURE HOMOLOG, CHLOROPLASTIC"/>
    <property type="match status" value="1"/>
</dbReference>